<comment type="similarity">
    <text evidence="1">Belongs to the CvfB family.</text>
</comment>
<dbReference type="Pfam" id="PF17783">
    <property type="entry name" value="WHD_CvfB"/>
    <property type="match status" value="1"/>
</dbReference>
<dbReference type="PANTHER" id="PTHR37296:SF1">
    <property type="entry name" value="CONSERVED VIRULENCE FACTOR B"/>
    <property type="match status" value="1"/>
</dbReference>
<comment type="caution">
    <text evidence="6">The sequence shown here is derived from an EMBL/GenBank/DDBJ whole genome shotgun (WGS) entry which is preliminary data.</text>
</comment>
<dbReference type="InterPro" id="IPR040764">
    <property type="entry name" value="CvfB_WH"/>
</dbReference>
<dbReference type="Pfam" id="PF21543">
    <property type="entry name" value="CvfB_2nd"/>
    <property type="match status" value="1"/>
</dbReference>
<feature type="domain" description="Conserved virulence factor B third S1" evidence="5">
    <location>
        <begin position="142"/>
        <end position="216"/>
    </location>
</feature>
<dbReference type="Gene3D" id="2.40.50.140">
    <property type="entry name" value="Nucleic acid-binding proteins"/>
    <property type="match status" value="2"/>
</dbReference>
<keyword evidence="7" id="KW-1185">Reference proteome</keyword>
<dbReference type="AlphaFoldDB" id="A0A0R2CD51"/>
<gene>
    <name evidence="6" type="ORF">FD21_GL000740</name>
</gene>
<dbReference type="InterPro" id="IPR012340">
    <property type="entry name" value="NA-bd_OB-fold"/>
</dbReference>
<proteinExistence type="inferred from homology"/>
<evidence type="ECO:0008006" key="8">
    <source>
        <dbReference type="Google" id="ProtNLM"/>
    </source>
</evidence>
<evidence type="ECO:0000259" key="2">
    <source>
        <dbReference type="Pfam" id="PF13509"/>
    </source>
</evidence>
<dbReference type="InterPro" id="IPR036388">
    <property type="entry name" value="WH-like_DNA-bd_sf"/>
</dbReference>
<evidence type="ECO:0000259" key="3">
    <source>
        <dbReference type="Pfam" id="PF17783"/>
    </source>
</evidence>
<dbReference type="Gene3D" id="2.40.50.330">
    <property type="match status" value="1"/>
</dbReference>
<feature type="domain" description="Conserved virulence factor B second S1" evidence="4">
    <location>
        <begin position="74"/>
        <end position="135"/>
    </location>
</feature>
<dbReference type="Pfam" id="PF13509">
    <property type="entry name" value="S1_2"/>
    <property type="match status" value="1"/>
</dbReference>
<feature type="domain" description="Conserved virulence factor B-like winged helix" evidence="3">
    <location>
        <begin position="227"/>
        <end position="282"/>
    </location>
</feature>
<dbReference type="STRING" id="1133569.FD21_GL000740"/>
<dbReference type="PIRSF" id="PIRSF012524">
    <property type="entry name" value="YitL_S1"/>
    <property type="match status" value="1"/>
</dbReference>
<dbReference type="PATRIC" id="fig|1133569.4.peg.800"/>
<sequence>MVKNLIGQIVVAKMIDQNQDSYFVQAQAQTLRVAKQELAADLKKGTEIRGLVYENEKHQLQLTTQIPQIGVGRYAFGKVVSIKRDLGVFVDIGLENKDIAVSLDELPELHQLWPKTGDQLMIALKVDQKGRLWGTLATPEIFQQISVKADPAMMNQDVEATVFRLKLARTLVITKDFYLGFIHPTQRDQEPRLGEVLKARVIGVRPDGILNLSLKPRAYEAIGDDAAMLLSVLQHQNGVLPFSDQSSPQTINEHFGISKGRFKRAIGHLMKNGLVTEKDGKLFLKA</sequence>
<organism evidence="6 7">
    <name type="scientific">Liquorilactobacillus vini DSM 20605</name>
    <dbReference type="NCBI Taxonomy" id="1133569"/>
    <lineage>
        <taxon>Bacteria</taxon>
        <taxon>Bacillati</taxon>
        <taxon>Bacillota</taxon>
        <taxon>Bacilli</taxon>
        <taxon>Lactobacillales</taxon>
        <taxon>Lactobacillaceae</taxon>
        <taxon>Liquorilactobacillus</taxon>
    </lineage>
</organism>
<feature type="domain" description="Conserved virulence factor B first S1" evidence="2">
    <location>
        <begin position="6"/>
        <end position="65"/>
    </location>
</feature>
<evidence type="ECO:0000256" key="1">
    <source>
        <dbReference type="PIRNR" id="PIRNR012524"/>
    </source>
</evidence>
<reference evidence="6 7" key="1">
    <citation type="journal article" date="2015" name="Genome Announc.">
        <title>Expanding the biotechnology potential of lactobacilli through comparative genomics of 213 strains and associated genera.</title>
        <authorList>
            <person name="Sun Z."/>
            <person name="Harris H.M."/>
            <person name="McCann A."/>
            <person name="Guo C."/>
            <person name="Argimon S."/>
            <person name="Zhang W."/>
            <person name="Yang X."/>
            <person name="Jeffery I.B."/>
            <person name="Cooney J.C."/>
            <person name="Kagawa T.F."/>
            <person name="Liu W."/>
            <person name="Song Y."/>
            <person name="Salvetti E."/>
            <person name="Wrobel A."/>
            <person name="Rasinkangas P."/>
            <person name="Parkhill J."/>
            <person name="Rea M.C."/>
            <person name="O'Sullivan O."/>
            <person name="Ritari J."/>
            <person name="Douillard F.P."/>
            <person name="Paul Ross R."/>
            <person name="Yang R."/>
            <person name="Briner A.E."/>
            <person name="Felis G.E."/>
            <person name="de Vos W.M."/>
            <person name="Barrangou R."/>
            <person name="Klaenhammer T.R."/>
            <person name="Caufield P.W."/>
            <person name="Cui Y."/>
            <person name="Zhang H."/>
            <person name="O'Toole P.W."/>
        </authorList>
    </citation>
    <scope>NUCLEOTIDE SEQUENCE [LARGE SCALE GENOMIC DNA]</scope>
    <source>
        <strain evidence="6 7">DSM 20605</strain>
    </source>
</reference>
<dbReference type="InterPro" id="IPR039566">
    <property type="entry name" value="CvfB_S1_st"/>
</dbReference>
<dbReference type="OrthoDB" id="9801597at2"/>
<dbReference type="Proteomes" id="UP000051576">
    <property type="component" value="Unassembled WGS sequence"/>
</dbReference>
<dbReference type="InterPro" id="IPR048587">
    <property type="entry name" value="CvfB_S1_3rd"/>
</dbReference>
<dbReference type="InterPro" id="IPR014464">
    <property type="entry name" value="CvfB_fam"/>
</dbReference>
<dbReference type="Pfam" id="PF21191">
    <property type="entry name" value="CvfB_1st"/>
    <property type="match status" value="1"/>
</dbReference>
<dbReference type="InterPro" id="IPR048588">
    <property type="entry name" value="CvfB_S1_2nd"/>
</dbReference>
<dbReference type="Gene3D" id="1.10.10.10">
    <property type="entry name" value="Winged helix-like DNA-binding domain superfamily/Winged helix DNA-binding domain"/>
    <property type="match status" value="1"/>
</dbReference>
<accession>A0A0R2CD51</accession>
<evidence type="ECO:0000259" key="4">
    <source>
        <dbReference type="Pfam" id="PF21191"/>
    </source>
</evidence>
<evidence type="ECO:0000259" key="5">
    <source>
        <dbReference type="Pfam" id="PF21543"/>
    </source>
</evidence>
<evidence type="ECO:0000313" key="6">
    <source>
        <dbReference type="EMBL" id="KRM89693.1"/>
    </source>
</evidence>
<dbReference type="PANTHER" id="PTHR37296">
    <property type="entry name" value="CONSERVED VIRULENCE FACTOR B"/>
    <property type="match status" value="1"/>
</dbReference>
<protein>
    <recommendedName>
        <fullName evidence="8">RNA-binding protein</fullName>
    </recommendedName>
</protein>
<evidence type="ECO:0000313" key="7">
    <source>
        <dbReference type="Proteomes" id="UP000051576"/>
    </source>
</evidence>
<dbReference type="EMBL" id="AYYX01000002">
    <property type="protein sequence ID" value="KRM89693.1"/>
    <property type="molecule type" value="Genomic_DNA"/>
</dbReference>
<name>A0A0R2CD51_9LACO</name>
<dbReference type="eggNOG" id="COG2996">
    <property type="taxonomic scope" value="Bacteria"/>
</dbReference>
<dbReference type="RefSeq" id="WP_010580311.1">
    <property type="nucleotide sequence ID" value="NZ_AHYZ01000070.1"/>
</dbReference>